<name>A0A1R2B3E7_9CILI</name>
<accession>A0A1R2B3E7</accession>
<evidence type="ECO:0000313" key="2">
    <source>
        <dbReference type="Proteomes" id="UP000187209"/>
    </source>
</evidence>
<dbReference type="EMBL" id="MPUH01001018">
    <property type="protein sequence ID" value="OMJ71150.1"/>
    <property type="molecule type" value="Genomic_DNA"/>
</dbReference>
<organism evidence="1 2">
    <name type="scientific">Stentor coeruleus</name>
    <dbReference type="NCBI Taxonomy" id="5963"/>
    <lineage>
        <taxon>Eukaryota</taxon>
        <taxon>Sar</taxon>
        <taxon>Alveolata</taxon>
        <taxon>Ciliophora</taxon>
        <taxon>Postciliodesmatophora</taxon>
        <taxon>Heterotrichea</taxon>
        <taxon>Heterotrichida</taxon>
        <taxon>Stentoridae</taxon>
        <taxon>Stentor</taxon>
    </lineage>
</organism>
<dbReference type="AlphaFoldDB" id="A0A1R2B3E7"/>
<proteinExistence type="predicted"/>
<protein>
    <submittedName>
        <fullName evidence="1">Uncharacterized protein</fullName>
    </submittedName>
</protein>
<reference evidence="1 2" key="1">
    <citation type="submission" date="2016-11" db="EMBL/GenBank/DDBJ databases">
        <title>The macronuclear genome of Stentor coeruleus: a giant cell with tiny introns.</title>
        <authorList>
            <person name="Slabodnick M."/>
            <person name="Ruby J.G."/>
            <person name="Reiff S.B."/>
            <person name="Swart E.C."/>
            <person name="Gosai S."/>
            <person name="Prabakaran S."/>
            <person name="Witkowska E."/>
            <person name="Larue G.E."/>
            <person name="Fisher S."/>
            <person name="Freeman R.M."/>
            <person name="Gunawardena J."/>
            <person name="Chu W."/>
            <person name="Stover N.A."/>
            <person name="Gregory B.D."/>
            <person name="Nowacki M."/>
            <person name="Derisi J."/>
            <person name="Roy S.W."/>
            <person name="Marshall W.F."/>
            <person name="Sood P."/>
        </authorList>
    </citation>
    <scope>NUCLEOTIDE SEQUENCE [LARGE SCALE GENOMIC DNA]</scope>
    <source>
        <strain evidence="1">WM001</strain>
    </source>
</reference>
<evidence type="ECO:0000313" key="1">
    <source>
        <dbReference type="EMBL" id="OMJ71150.1"/>
    </source>
</evidence>
<dbReference type="Proteomes" id="UP000187209">
    <property type="component" value="Unassembled WGS sequence"/>
</dbReference>
<comment type="caution">
    <text evidence="1">The sequence shown here is derived from an EMBL/GenBank/DDBJ whole genome shotgun (WGS) entry which is preliminary data.</text>
</comment>
<keyword evidence="2" id="KW-1185">Reference proteome</keyword>
<sequence>MLKFLGQRFFTKNQIANQVAVDLFNTLRSKIFFLENKGQPINNLEEEYFTDIFQILAAQEKSYLIRGLATLARLKNSSVVLRKYENEIVDSINSVDKNFVIFFLRCYSTIPDQNQDFLLELTKKIEEILPKFSSVELYKIYCAYIKSKIISLDFLSLLKGKIIENMEDATHDELMEIVDKFNLHKDEKIIMRTLSIIETRKDIFTYIEKIHILNQFYIFHNIYSNILIMDLYENAHKMESLAFSKLCLYVNKTQKSKTIFGNKLEDILVNMDFDMFSIETVANIIESFKSTKQGKFVCEKLLNKVTNLINDFTPFQCSIISFCYGINNSGNEDFWKKIAFRALRDKGKIKKGDSILMIYGIFMGKKLDKMMYNEFSCEWTVGELNVKDIPKCIEMSAAMGDKKTLMELKDRMNDNYKFMNPIVIKKCEKTLSKFKII</sequence>
<gene>
    <name evidence="1" type="ORF">SteCoe_30716</name>
</gene>